<comment type="caution">
    <text evidence="2">The sequence shown here is derived from an EMBL/GenBank/DDBJ whole genome shotgun (WGS) entry which is preliminary data.</text>
</comment>
<dbReference type="InterPro" id="IPR011705">
    <property type="entry name" value="BACK"/>
</dbReference>
<dbReference type="Gene3D" id="2.60.120.820">
    <property type="entry name" value="PHR domain"/>
    <property type="match status" value="1"/>
</dbReference>
<dbReference type="PROSITE" id="PS50097">
    <property type="entry name" value="BTB"/>
    <property type="match status" value="1"/>
</dbReference>
<reference evidence="3" key="1">
    <citation type="journal article" date="2017" name="bioRxiv">
        <title>Comparative analysis of the genomes of Stylophora pistillata and Acropora digitifera provides evidence for extensive differences between species of corals.</title>
        <authorList>
            <person name="Voolstra C.R."/>
            <person name="Li Y."/>
            <person name="Liew Y.J."/>
            <person name="Baumgarten S."/>
            <person name="Zoccola D."/>
            <person name="Flot J.-F."/>
            <person name="Tambutte S."/>
            <person name="Allemand D."/>
            <person name="Aranda M."/>
        </authorList>
    </citation>
    <scope>NUCLEOTIDE SEQUENCE [LARGE SCALE GENOMIC DNA]</scope>
</reference>
<sequence>MSLVAVSQDYWSEMERFTIRERCKFMFNNELLSKVKFVVQDVEAGGKIMKTIPAHKFVLAIGSPVFYAMFYEAQKYEEKDLVDICMEVFDEHADEAVKSDAFVTIEKSLLEELMERDSLNVTEVELFKAVDCWARHEYEKKNLAPEESMKIRILGETVVGNIRFPVMKQKKFVGVILDCEILTPDEAHNMMNYFNGMLPKPVEFGERKRGGSQWISRFSALGEGWKYGRRFDITPDAITFSVNKTIELYAVRLFGSENNEYNVILTVYDDFINPDGSMRRLRPNAVPSIFVWTKDIPLEDSEQEKIRPAVRKLEAIRMEQDEATDTASEGEGDLITVDDKICVSRKTQTIDDDLCSEKQDCREERMPCSHRFSVSHLLSTCTTVKKETKLFTDFTGFNSYEEFRSILHFILPGLDRKQLIYWDSEAVLQKKLHVGEVKKGDAVMADKGFDIATELQKVGIGSTYLPFLKINLGSMKMMSSKLKP</sequence>
<dbReference type="InterPro" id="IPR000210">
    <property type="entry name" value="BTB/POZ_dom"/>
</dbReference>
<dbReference type="InterPro" id="IPR038648">
    <property type="entry name" value="PHR_sf"/>
</dbReference>
<dbReference type="Gene3D" id="3.30.710.10">
    <property type="entry name" value="Potassium Channel Kv1.1, Chain A"/>
    <property type="match status" value="1"/>
</dbReference>
<dbReference type="Proteomes" id="UP000225706">
    <property type="component" value="Unassembled WGS sequence"/>
</dbReference>
<feature type="domain" description="BTB" evidence="1">
    <location>
        <begin position="33"/>
        <end position="90"/>
    </location>
</feature>
<dbReference type="EMBL" id="LSMT01001449">
    <property type="protein sequence ID" value="PFX12305.1"/>
    <property type="molecule type" value="Genomic_DNA"/>
</dbReference>
<accession>A0A2B4R7Q4</accession>
<dbReference type="SUPFAM" id="SSF54695">
    <property type="entry name" value="POZ domain"/>
    <property type="match status" value="1"/>
</dbReference>
<dbReference type="GO" id="GO:0022008">
    <property type="term" value="P:neurogenesis"/>
    <property type="evidence" value="ECO:0007669"/>
    <property type="project" value="TreeGrafter"/>
</dbReference>
<dbReference type="OrthoDB" id="6359816at2759"/>
<dbReference type="PANTHER" id="PTHR45774:SF3">
    <property type="entry name" value="BTB (POZ) DOMAIN-CONTAINING 2B-RELATED"/>
    <property type="match status" value="1"/>
</dbReference>
<evidence type="ECO:0000313" key="2">
    <source>
        <dbReference type="EMBL" id="PFX12305.1"/>
    </source>
</evidence>
<evidence type="ECO:0000259" key="1">
    <source>
        <dbReference type="PROSITE" id="PS50097"/>
    </source>
</evidence>
<proteinExistence type="predicted"/>
<dbReference type="GO" id="GO:0005829">
    <property type="term" value="C:cytosol"/>
    <property type="evidence" value="ECO:0007669"/>
    <property type="project" value="TreeGrafter"/>
</dbReference>
<dbReference type="PANTHER" id="PTHR45774">
    <property type="entry name" value="BTB/POZ DOMAIN-CONTAINING"/>
    <property type="match status" value="1"/>
</dbReference>
<dbReference type="Gene3D" id="1.25.40.420">
    <property type="match status" value="1"/>
</dbReference>
<name>A0A2B4R7Q4_STYPI</name>
<gene>
    <name evidence="2" type="primary">BTBD2</name>
    <name evidence="2" type="ORF">AWC38_SpisGene23762</name>
</gene>
<protein>
    <submittedName>
        <fullName evidence="2">BTB/POZ domain-containing protein 2</fullName>
    </submittedName>
</protein>
<evidence type="ECO:0000313" key="3">
    <source>
        <dbReference type="Proteomes" id="UP000225706"/>
    </source>
</evidence>
<dbReference type="AlphaFoldDB" id="A0A2B4R7Q4"/>
<dbReference type="InterPro" id="IPR011333">
    <property type="entry name" value="SKP1/BTB/POZ_sf"/>
</dbReference>
<dbReference type="Pfam" id="PF07707">
    <property type="entry name" value="BACK"/>
    <property type="match status" value="1"/>
</dbReference>
<organism evidence="2 3">
    <name type="scientific">Stylophora pistillata</name>
    <name type="common">Smooth cauliflower coral</name>
    <dbReference type="NCBI Taxonomy" id="50429"/>
    <lineage>
        <taxon>Eukaryota</taxon>
        <taxon>Metazoa</taxon>
        <taxon>Cnidaria</taxon>
        <taxon>Anthozoa</taxon>
        <taxon>Hexacorallia</taxon>
        <taxon>Scleractinia</taxon>
        <taxon>Astrocoeniina</taxon>
        <taxon>Pocilloporidae</taxon>
        <taxon>Stylophora</taxon>
    </lineage>
</organism>
<keyword evidence="3" id="KW-1185">Reference proteome</keyword>
<dbReference type="SMART" id="SM00875">
    <property type="entry name" value="BACK"/>
    <property type="match status" value="1"/>
</dbReference>